<gene>
    <name evidence="1" type="ORF">VP01_10720g1</name>
</gene>
<organism evidence="1 2">
    <name type="scientific">Puccinia sorghi</name>
    <dbReference type="NCBI Taxonomy" id="27349"/>
    <lineage>
        <taxon>Eukaryota</taxon>
        <taxon>Fungi</taxon>
        <taxon>Dikarya</taxon>
        <taxon>Basidiomycota</taxon>
        <taxon>Pucciniomycotina</taxon>
        <taxon>Pucciniomycetes</taxon>
        <taxon>Pucciniales</taxon>
        <taxon>Pucciniaceae</taxon>
        <taxon>Puccinia</taxon>
    </lineage>
</organism>
<protein>
    <submittedName>
        <fullName evidence="1">Uncharacterized protein</fullName>
    </submittedName>
</protein>
<dbReference type="EMBL" id="LAVV01000800">
    <property type="protein sequence ID" value="KNZ64058.1"/>
    <property type="molecule type" value="Genomic_DNA"/>
</dbReference>
<proteinExistence type="predicted"/>
<evidence type="ECO:0000313" key="1">
    <source>
        <dbReference type="EMBL" id="KNZ64058.1"/>
    </source>
</evidence>
<feature type="non-terminal residue" evidence="1">
    <location>
        <position position="180"/>
    </location>
</feature>
<reference evidence="1 2" key="1">
    <citation type="submission" date="2015-08" db="EMBL/GenBank/DDBJ databases">
        <title>Next Generation Sequencing and Analysis of the Genome of Puccinia sorghi L Schw, the Causal Agent of Maize Common Rust.</title>
        <authorList>
            <person name="Rochi L."/>
            <person name="Burguener G."/>
            <person name="Darino M."/>
            <person name="Turjanski A."/>
            <person name="Kreff E."/>
            <person name="Dieguez M.J."/>
            <person name="Sacco F."/>
        </authorList>
    </citation>
    <scope>NUCLEOTIDE SEQUENCE [LARGE SCALE GENOMIC DNA]</scope>
    <source>
        <strain evidence="1 2">RO10H11247</strain>
    </source>
</reference>
<evidence type="ECO:0000313" key="2">
    <source>
        <dbReference type="Proteomes" id="UP000037035"/>
    </source>
</evidence>
<dbReference type="OrthoDB" id="2507499at2759"/>
<name>A0A0L6VTN0_9BASI</name>
<keyword evidence="2" id="KW-1185">Reference proteome</keyword>
<feature type="non-terminal residue" evidence="1">
    <location>
        <position position="1"/>
    </location>
</feature>
<dbReference type="Proteomes" id="UP000037035">
    <property type="component" value="Unassembled WGS sequence"/>
</dbReference>
<accession>A0A0L6VTN0</accession>
<dbReference type="VEuPathDB" id="FungiDB:VP01_10720g1"/>
<sequence>CYTLARCMMKRGVATDPVPDPPSSQERNCIEGYFESCDGPPGDNAGSRIPQCKITDIEGNSTIDTDYHWDDRFNQILCQFFIRVWKWGLACNRFGLIAQKEAAQLNMDDHTLMAIYWQHAKSLKHYYKHGKKGQQTLAEDQEKNTQLQSLKHDPYRNQLGASYTCKSKESTPALSRSLMT</sequence>
<dbReference type="AlphaFoldDB" id="A0A0L6VTN0"/>
<comment type="caution">
    <text evidence="1">The sequence shown here is derived from an EMBL/GenBank/DDBJ whole genome shotgun (WGS) entry which is preliminary data.</text>
</comment>